<gene>
    <name evidence="1" type="ORF">D7Z54_24465</name>
</gene>
<evidence type="ECO:0000313" key="2">
    <source>
        <dbReference type="Proteomes" id="UP000275076"/>
    </source>
</evidence>
<keyword evidence="2" id="KW-1185">Reference proteome</keyword>
<comment type="caution">
    <text evidence="1">The sequence shown here is derived from an EMBL/GenBank/DDBJ whole genome shotgun (WGS) entry which is preliminary data.</text>
</comment>
<accession>A0A428MXC2</accession>
<evidence type="ECO:0000313" key="1">
    <source>
        <dbReference type="EMBL" id="RSL30791.1"/>
    </source>
</evidence>
<dbReference type="EMBL" id="RBVX01000032">
    <property type="protein sequence ID" value="RSL30791.1"/>
    <property type="molecule type" value="Genomic_DNA"/>
</dbReference>
<protein>
    <submittedName>
        <fullName evidence="1">Uncharacterized protein</fullName>
    </submittedName>
</protein>
<dbReference type="AlphaFoldDB" id="A0A428MXC2"/>
<dbReference type="Proteomes" id="UP000275076">
    <property type="component" value="Unassembled WGS sequence"/>
</dbReference>
<organism evidence="1 2">
    <name type="scientific">Salibacterium salarium</name>
    <dbReference type="NCBI Taxonomy" id="284579"/>
    <lineage>
        <taxon>Bacteria</taxon>
        <taxon>Bacillati</taxon>
        <taxon>Bacillota</taxon>
        <taxon>Bacilli</taxon>
        <taxon>Bacillales</taxon>
        <taxon>Bacillaceae</taxon>
    </lineage>
</organism>
<sequence length="60" mass="6406">MSQIGVGASCADLSRSSFMEAVAAAAAKKTLDNKRSELDQMSLLYSGVKASRLQRMLLAK</sequence>
<name>A0A428MXC2_9BACI</name>
<reference evidence="1 2" key="1">
    <citation type="submission" date="2018-10" db="EMBL/GenBank/DDBJ databases">
        <title>Draft genome sequence of Bacillus salarius IM0101, isolated from a hypersaline soil in Inner Mongolia, China.</title>
        <authorList>
            <person name="Yamprayoonswat W."/>
            <person name="Boonvisut S."/>
            <person name="Jumpathong W."/>
            <person name="Sittihan S."/>
            <person name="Ruangsuj P."/>
            <person name="Wanthongcharoen S."/>
            <person name="Thongpramul N."/>
            <person name="Pimmason S."/>
            <person name="Yu B."/>
            <person name="Yasawong M."/>
        </authorList>
    </citation>
    <scope>NUCLEOTIDE SEQUENCE [LARGE SCALE GENOMIC DNA]</scope>
    <source>
        <strain evidence="1 2">IM0101</strain>
    </source>
</reference>
<proteinExistence type="predicted"/>